<keyword evidence="5 8" id="KW-0812">Transmembrane</keyword>
<accession>A0A937FI44</accession>
<evidence type="ECO:0000256" key="5">
    <source>
        <dbReference type="ARBA" id="ARBA00022692"/>
    </source>
</evidence>
<dbReference type="EMBL" id="JAESWA010000022">
    <property type="protein sequence ID" value="MBL4932493.1"/>
    <property type="molecule type" value="Genomic_DNA"/>
</dbReference>
<dbReference type="Pfam" id="PF03845">
    <property type="entry name" value="Spore_permease"/>
    <property type="match status" value="1"/>
</dbReference>
<evidence type="ECO:0000256" key="1">
    <source>
        <dbReference type="ARBA" id="ARBA00004141"/>
    </source>
</evidence>
<evidence type="ECO:0000256" key="4">
    <source>
        <dbReference type="ARBA" id="ARBA00022544"/>
    </source>
</evidence>
<feature type="transmembrane region" description="Helical" evidence="8">
    <location>
        <begin position="77"/>
        <end position="101"/>
    </location>
</feature>
<dbReference type="PANTHER" id="PTHR34975">
    <property type="entry name" value="SPORE GERMINATION PROTEIN A2"/>
    <property type="match status" value="1"/>
</dbReference>
<feature type="transmembrane region" description="Helical" evidence="8">
    <location>
        <begin position="37"/>
        <end position="57"/>
    </location>
</feature>
<feature type="transmembrane region" description="Helical" evidence="8">
    <location>
        <begin position="213"/>
        <end position="234"/>
    </location>
</feature>
<evidence type="ECO:0000256" key="8">
    <source>
        <dbReference type="SAM" id="Phobius"/>
    </source>
</evidence>
<evidence type="ECO:0000256" key="6">
    <source>
        <dbReference type="ARBA" id="ARBA00022989"/>
    </source>
</evidence>
<keyword evidence="10" id="KW-1185">Reference proteome</keyword>
<evidence type="ECO:0000313" key="9">
    <source>
        <dbReference type="EMBL" id="MBL4932493.1"/>
    </source>
</evidence>
<feature type="transmembrane region" description="Helical" evidence="8">
    <location>
        <begin position="143"/>
        <end position="160"/>
    </location>
</feature>
<dbReference type="NCBIfam" id="TIGR00912">
    <property type="entry name" value="2A0309"/>
    <property type="match status" value="1"/>
</dbReference>
<feature type="transmembrane region" description="Helical" evidence="8">
    <location>
        <begin position="113"/>
        <end position="131"/>
    </location>
</feature>
<sequence length="363" mass="40738">MNKETLSNTQAICTMNLFLMGSTLLLGAGAQAKNDNWISIIIATLLAVPLVYIYSRIQILFPNKSLFDIFNTLFGKVLSKVFTILYTWYFFHLGVLVLRNFGEFLGTQAMPETPMLVPVITLSLLCIWAVKSGLETVGRSSKILFLTCILVIIIIQFLALSKESLPNIKPILKNGWNPVFSGAFSAFSFPFAEIIAFMGLPYFYKDKVNPFKVILISILGSGLLILLIALRNILVLGPCNLTNTYFPSYIAVSRIHVGDFLQRIEVSVSITFVSSVFIKINICLMAASNGLKSLFGLSSYKTITFQLGLLMAYFSYFIYGNIMEMVFWALNIYQYYAFPFQVIIPIFVLIVAKVKKPKLVIDN</sequence>
<name>A0A937FI44_9CLOT</name>
<proteinExistence type="inferred from homology"/>
<organism evidence="9 10">
    <name type="scientific">Clostridium paridis</name>
    <dbReference type="NCBI Taxonomy" id="2803863"/>
    <lineage>
        <taxon>Bacteria</taxon>
        <taxon>Bacillati</taxon>
        <taxon>Bacillota</taxon>
        <taxon>Clostridia</taxon>
        <taxon>Eubacteriales</taxon>
        <taxon>Clostridiaceae</taxon>
        <taxon>Clostridium</taxon>
    </lineage>
</organism>
<dbReference type="GO" id="GO:0016020">
    <property type="term" value="C:membrane"/>
    <property type="evidence" value="ECO:0007669"/>
    <property type="project" value="UniProtKB-SubCell"/>
</dbReference>
<reference evidence="9" key="1">
    <citation type="submission" date="2021-01" db="EMBL/GenBank/DDBJ databases">
        <title>Genome public.</title>
        <authorList>
            <person name="Liu C."/>
            <person name="Sun Q."/>
        </authorList>
    </citation>
    <scope>NUCLEOTIDE SEQUENCE</scope>
    <source>
        <strain evidence="9">YIM B02565</strain>
    </source>
</reference>
<comment type="similarity">
    <text evidence="2">Belongs to the amino acid-polyamine-organocation (APC) superfamily. Spore germination protein (SGP) (TC 2.A.3.9) family.</text>
</comment>
<protein>
    <submittedName>
        <fullName evidence="9">Endospore germination permease</fullName>
    </submittedName>
</protein>
<comment type="subcellular location">
    <subcellularLocation>
        <location evidence="1">Membrane</location>
        <topology evidence="1">Multi-pass membrane protein</topology>
    </subcellularLocation>
</comment>
<comment type="caution">
    <text evidence="9">The sequence shown here is derived from an EMBL/GenBank/DDBJ whole genome shotgun (WGS) entry which is preliminary data.</text>
</comment>
<dbReference type="AlphaFoldDB" id="A0A937FI44"/>
<dbReference type="GO" id="GO:0009847">
    <property type="term" value="P:spore germination"/>
    <property type="evidence" value="ECO:0007669"/>
    <property type="project" value="InterPro"/>
</dbReference>
<dbReference type="RefSeq" id="WP_202767847.1">
    <property type="nucleotide sequence ID" value="NZ_JAESWA010000022.1"/>
</dbReference>
<evidence type="ECO:0000256" key="7">
    <source>
        <dbReference type="ARBA" id="ARBA00023136"/>
    </source>
</evidence>
<dbReference type="PANTHER" id="PTHR34975:SF2">
    <property type="entry name" value="SPORE GERMINATION PROTEIN A2"/>
    <property type="match status" value="1"/>
</dbReference>
<feature type="transmembrane region" description="Helical" evidence="8">
    <location>
        <begin position="336"/>
        <end position="354"/>
    </location>
</feature>
<keyword evidence="4" id="KW-0309">Germination</keyword>
<dbReference type="InterPro" id="IPR004761">
    <property type="entry name" value="Spore_GerAB"/>
</dbReference>
<evidence type="ECO:0000313" key="10">
    <source>
        <dbReference type="Proteomes" id="UP000623681"/>
    </source>
</evidence>
<feature type="transmembrane region" description="Helical" evidence="8">
    <location>
        <begin position="12"/>
        <end position="31"/>
    </location>
</feature>
<evidence type="ECO:0000256" key="3">
    <source>
        <dbReference type="ARBA" id="ARBA00022448"/>
    </source>
</evidence>
<keyword evidence="3" id="KW-0813">Transport</keyword>
<keyword evidence="6 8" id="KW-1133">Transmembrane helix</keyword>
<feature type="transmembrane region" description="Helical" evidence="8">
    <location>
        <begin position="266"/>
        <end position="287"/>
    </location>
</feature>
<gene>
    <name evidence="9" type="ORF">JK634_11790</name>
</gene>
<evidence type="ECO:0000256" key="2">
    <source>
        <dbReference type="ARBA" id="ARBA00007998"/>
    </source>
</evidence>
<keyword evidence="7 8" id="KW-0472">Membrane</keyword>
<feature type="transmembrane region" description="Helical" evidence="8">
    <location>
        <begin position="180"/>
        <end position="204"/>
    </location>
</feature>
<dbReference type="Proteomes" id="UP000623681">
    <property type="component" value="Unassembled WGS sequence"/>
</dbReference>